<dbReference type="AlphaFoldDB" id="A0A0D0DN97"/>
<sequence>MTKHRKQARRKQGGHKVTAILTYSKSKQVDRRLMAINNAENSMNYAVLLFAIFGLLDDSVVDIGTRMSLKTSGDQTVGKAVNWTDDDFCAFSVCFLRILIEMS</sequence>
<name>A0A0D0DN97_9AGAM</name>
<dbReference type="InParanoid" id="A0A0D0DN97"/>
<dbReference type="EMBL" id="KN824836">
    <property type="protein sequence ID" value="KIL00343.1"/>
    <property type="molecule type" value="Genomic_DNA"/>
</dbReference>
<gene>
    <name evidence="1" type="ORF">PAXRUDRAFT_271392</name>
</gene>
<evidence type="ECO:0000313" key="1">
    <source>
        <dbReference type="EMBL" id="KIL00343.1"/>
    </source>
</evidence>
<evidence type="ECO:0000313" key="2">
    <source>
        <dbReference type="Proteomes" id="UP000054538"/>
    </source>
</evidence>
<proteinExistence type="predicted"/>
<organism evidence="1 2">
    <name type="scientific">Paxillus rubicundulus Ve08.2h10</name>
    <dbReference type="NCBI Taxonomy" id="930991"/>
    <lineage>
        <taxon>Eukaryota</taxon>
        <taxon>Fungi</taxon>
        <taxon>Dikarya</taxon>
        <taxon>Basidiomycota</taxon>
        <taxon>Agaricomycotina</taxon>
        <taxon>Agaricomycetes</taxon>
        <taxon>Agaricomycetidae</taxon>
        <taxon>Boletales</taxon>
        <taxon>Paxilineae</taxon>
        <taxon>Paxillaceae</taxon>
        <taxon>Paxillus</taxon>
    </lineage>
</organism>
<dbReference type="HOGENOM" id="CLU_2264567_0_0_1"/>
<protein>
    <submittedName>
        <fullName evidence="1">Uncharacterized protein</fullName>
    </submittedName>
</protein>
<keyword evidence="2" id="KW-1185">Reference proteome</keyword>
<accession>A0A0D0DN97</accession>
<dbReference type="Proteomes" id="UP000054538">
    <property type="component" value="Unassembled WGS sequence"/>
</dbReference>
<reference evidence="1 2" key="1">
    <citation type="submission" date="2014-04" db="EMBL/GenBank/DDBJ databases">
        <authorList>
            <consortium name="DOE Joint Genome Institute"/>
            <person name="Kuo A."/>
            <person name="Kohler A."/>
            <person name="Jargeat P."/>
            <person name="Nagy L.G."/>
            <person name="Floudas D."/>
            <person name="Copeland A."/>
            <person name="Barry K.W."/>
            <person name="Cichocki N."/>
            <person name="Veneault-Fourrey C."/>
            <person name="LaButti K."/>
            <person name="Lindquist E.A."/>
            <person name="Lipzen A."/>
            <person name="Lundell T."/>
            <person name="Morin E."/>
            <person name="Murat C."/>
            <person name="Sun H."/>
            <person name="Tunlid A."/>
            <person name="Henrissat B."/>
            <person name="Grigoriev I.V."/>
            <person name="Hibbett D.S."/>
            <person name="Martin F."/>
            <person name="Nordberg H.P."/>
            <person name="Cantor M.N."/>
            <person name="Hua S.X."/>
        </authorList>
    </citation>
    <scope>NUCLEOTIDE SEQUENCE [LARGE SCALE GENOMIC DNA]</scope>
    <source>
        <strain evidence="1 2">Ve08.2h10</strain>
    </source>
</reference>
<reference evidence="2" key="2">
    <citation type="submission" date="2015-01" db="EMBL/GenBank/DDBJ databases">
        <title>Evolutionary Origins and Diversification of the Mycorrhizal Mutualists.</title>
        <authorList>
            <consortium name="DOE Joint Genome Institute"/>
            <consortium name="Mycorrhizal Genomics Consortium"/>
            <person name="Kohler A."/>
            <person name="Kuo A."/>
            <person name="Nagy L.G."/>
            <person name="Floudas D."/>
            <person name="Copeland A."/>
            <person name="Barry K.W."/>
            <person name="Cichocki N."/>
            <person name="Veneault-Fourrey C."/>
            <person name="LaButti K."/>
            <person name="Lindquist E.A."/>
            <person name="Lipzen A."/>
            <person name="Lundell T."/>
            <person name="Morin E."/>
            <person name="Murat C."/>
            <person name="Riley R."/>
            <person name="Ohm R."/>
            <person name="Sun H."/>
            <person name="Tunlid A."/>
            <person name="Henrissat B."/>
            <person name="Grigoriev I.V."/>
            <person name="Hibbett D.S."/>
            <person name="Martin F."/>
        </authorList>
    </citation>
    <scope>NUCLEOTIDE SEQUENCE [LARGE SCALE GENOMIC DNA]</scope>
    <source>
        <strain evidence="2">Ve08.2h10</strain>
    </source>
</reference>